<evidence type="ECO:0008006" key="3">
    <source>
        <dbReference type="Google" id="ProtNLM"/>
    </source>
</evidence>
<dbReference type="eggNOG" id="COG4922">
    <property type="taxonomic scope" value="Bacteria"/>
</dbReference>
<evidence type="ECO:0000313" key="2">
    <source>
        <dbReference type="Proteomes" id="UP000013782"/>
    </source>
</evidence>
<evidence type="ECO:0000313" key="1">
    <source>
        <dbReference type="EMBL" id="EOH88385.1"/>
    </source>
</evidence>
<dbReference type="PATRIC" id="fig|1158607.3.peg.4179"/>
<dbReference type="AlphaFoldDB" id="R2RYM7"/>
<dbReference type="Pfam" id="PF07366">
    <property type="entry name" value="SnoaL"/>
    <property type="match status" value="1"/>
</dbReference>
<dbReference type="STRING" id="160454.RV10_GL002677"/>
<reference evidence="1 2" key="1">
    <citation type="submission" date="2013-02" db="EMBL/GenBank/DDBJ databases">
        <title>The Genome Sequence of Enterococcus pallens BAA-351.</title>
        <authorList>
            <consortium name="The Broad Institute Genome Sequencing Platform"/>
            <consortium name="The Broad Institute Genome Sequencing Center for Infectious Disease"/>
            <person name="Earl A.M."/>
            <person name="Gilmore M.S."/>
            <person name="Lebreton F."/>
            <person name="Walker B."/>
            <person name="Young S.K."/>
            <person name="Zeng Q."/>
            <person name="Gargeya S."/>
            <person name="Fitzgerald M."/>
            <person name="Haas B."/>
            <person name="Abouelleil A."/>
            <person name="Alvarado L."/>
            <person name="Arachchi H.M."/>
            <person name="Berlin A.M."/>
            <person name="Chapman S.B."/>
            <person name="Dewar J."/>
            <person name="Goldberg J."/>
            <person name="Griggs A."/>
            <person name="Gujja S."/>
            <person name="Hansen M."/>
            <person name="Howarth C."/>
            <person name="Imamovic A."/>
            <person name="Larimer J."/>
            <person name="McCowan C."/>
            <person name="Murphy C."/>
            <person name="Neiman D."/>
            <person name="Pearson M."/>
            <person name="Priest M."/>
            <person name="Roberts A."/>
            <person name="Saif S."/>
            <person name="Shea T."/>
            <person name="Sisk P."/>
            <person name="Sykes S."/>
            <person name="Wortman J."/>
            <person name="Nusbaum C."/>
            <person name="Birren B."/>
        </authorList>
    </citation>
    <scope>NUCLEOTIDE SEQUENCE [LARGE SCALE GENOMIC DNA]</scope>
    <source>
        <strain evidence="1 2">ATCC BAA-351</strain>
    </source>
</reference>
<dbReference type="Proteomes" id="UP000013782">
    <property type="component" value="Unassembled WGS sequence"/>
</dbReference>
<proteinExistence type="predicted"/>
<gene>
    <name evidence="1" type="ORF">UAU_04203</name>
</gene>
<protein>
    <recommendedName>
        <fullName evidence="3">SnoaL-like domain-containing protein</fullName>
    </recommendedName>
</protein>
<dbReference type="OrthoDB" id="9812089at2"/>
<dbReference type="GO" id="GO:0030638">
    <property type="term" value="P:polyketide metabolic process"/>
    <property type="evidence" value="ECO:0007669"/>
    <property type="project" value="InterPro"/>
</dbReference>
<dbReference type="HOGENOM" id="CLU_100997_2_1_9"/>
<sequence>MITKQRIKQFYEEFFNQQQLSVAEDLIAEDYRQHNPGVDQGRDGLIKAFKAKFDSNEYFHLEVDRIVLDEEYAAVFLRSVDEQQNTKAHVVDLYRISDDQFVEHWDYFDRKRRK</sequence>
<dbReference type="EMBL" id="AJAQ01000045">
    <property type="protein sequence ID" value="EOH88385.1"/>
    <property type="molecule type" value="Genomic_DNA"/>
</dbReference>
<organism evidence="1 2">
    <name type="scientific">Enterococcus pallens ATCC BAA-351</name>
    <dbReference type="NCBI Taxonomy" id="1158607"/>
    <lineage>
        <taxon>Bacteria</taxon>
        <taxon>Bacillati</taxon>
        <taxon>Bacillota</taxon>
        <taxon>Bacilli</taxon>
        <taxon>Lactobacillales</taxon>
        <taxon>Enterococcaceae</taxon>
        <taxon>Enterococcus</taxon>
    </lineage>
</organism>
<dbReference type="Gene3D" id="3.10.450.50">
    <property type="match status" value="1"/>
</dbReference>
<keyword evidence="2" id="KW-1185">Reference proteome</keyword>
<dbReference type="InterPro" id="IPR009959">
    <property type="entry name" value="Cyclase_SnoaL-like"/>
</dbReference>
<dbReference type="RefSeq" id="WP_010759147.1">
    <property type="nucleotide sequence ID" value="NZ_ASWD01000003.1"/>
</dbReference>
<dbReference type="InterPro" id="IPR032710">
    <property type="entry name" value="NTF2-like_dom_sf"/>
</dbReference>
<dbReference type="SUPFAM" id="SSF54427">
    <property type="entry name" value="NTF2-like"/>
    <property type="match status" value="1"/>
</dbReference>
<accession>R2RYM7</accession>
<name>R2RYM7_9ENTE</name>
<comment type="caution">
    <text evidence="1">The sequence shown here is derived from an EMBL/GenBank/DDBJ whole genome shotgun (WGS) entry which is preliminary data.</text>
</comment>